<keyword evidence="3" id="KW-1185">Reference proteome</keyword>
<dbReference type="EMBL" id="LXQA010424731">
    <property type="protein sequence ID" value="MCI50960.1"/>
    <property type="molecule type" value="Genomic_DNA"/>
</dbReference>
<sequence>APSSAMDVVVVVVVVSYAYAMFIVDLLCMP</sequence>
<reference evidence="2 3" key="1">
    <citation type="journal article" date="2018" name="Front. Plant Sci.">
        <title>Red Clover (Trifolium pratense) and Zigzag Clover (T. medium) - A Picture of Genomic Similarities and Differences.</title>
        <authorList>
            <person name="Dluhosova J."/>
            <person name="Istvanek J."/>
            <person name="Nedelnik J."/>
            <person name="Repkova J."/>
        </authorList>
    </citation>
    <scope>NUCLEOTIDE SEQUENCE [LARGE SCALE GENOMIC DNA]</scope>
    <source>
        <strain evidence="3">cv. 10/8</strain>
        <tissue evidence="2">Leaf</tissue>
    </source>
</reference>
<evidence type="ECO:0000313" key="2">
    <source>
        <dbReference type="EMBL" id="MCI50960.1"/>
    </source>
</evidence>
<accession>A0A392SSR0</accession>
<organism evidence="2 3">
    <name type="scientific">Trifolium medium</name>
    <dbReference type="NCBI Taxonomy" id="97028"/>
    <lineage>
        <taxon>Eukaryota</taxon>
        <taxon>Viridiplantae</taxon>
        <taxon>Streptophyta</taxon>
        <taxon>Embryophyta</taxon>
        <taxon>Tracheophyta</taxon>
        <taxon>Spermatophyta</taxon>
        <taxon>Magnoliopsida</taxon>
        <taxon>eudicotyledons</taxon>
        <taxon>Gunneridae</taxon>
        <taxon>Pentapetalae</taxon>
        <taxon>rosids</taxon>
        <taxon>fabids</taxon>
        <taxon>Fabales</taxon>
        <taxon>Fabaceae</taxon>
        <taxon>Papilionoideae</taxon>
        <taxon>50 kb inversion clade</taxon>
        <taxon>NPAAA clade</taxon>
        <taxon>Hologalegina</taxon>
        <taxon>IRL clade</taxon>
        <taxon>Trifolieae</taxon>
        <taxon>Trifolium</taxon>
    </lineage>
</organism>
<comment type="caution">
    <text evidence="2">The sequence shown here is derived from an EMBL/GenBank/DDBJ whole genome shotgun (WGS) entry which is preliminary data.</text>
</comment>
<proteinExistence type="predicted"/>
<dbReference type="AlphaFoldDB" id="A0A392SSR0"/>
<keyword evidence="1" id="KW-1133">Transmembrane helix</keyword>
<evidence type="ECO:0000313" key="3">
    <source>
        <dbReference type="Proteomes" id="UP000265520"/>
    </source>
</evidence>
<name>A0A392SSR0_9FABA</name>
<dbReference type="Proteomes" id="UP000265520">
    <property type="component" value="Unassembled WGS sequence"/>
</dbReference>
<feature type="transmembrane region" description="Helical" evidence="1">
    <location>
        <begin position="6"/>
        <end position="28"/>
    </location>
</feature>
<keyword evidence="1" id="KW-0812">Transmembrane</keyword>
<evidence type="ECO:0000256" key="1">
    <source>
        <dbReference type="SAM" id="Phobius"/>
    </source>
</evidence>
<feature type="non-terminal residue" evidence="2">
    <location>
        <position position="1"/>
    </location>
</feature>
<protein>
    <submittedName>
        <fullName evidence="2">Uncharacterized protein</fullName>
    </submittedName>
</protein>
<keyword evidence="1" id="KW-0472">Membrane</keyword>